<dbReference type="CDD" id="cd00038">
    <property type="entry name" value="CAP_ED"/>
    <property type="match status" value="1"/>
</dbReference>
<evidence type="ECO:0000259" key="4">
    <source>
        <dbReference type="PROSITE" id="PS50042"/>
    </source>
</evidence>
<dbReference type="GO" id="GO:0005829">
    <property type="term" value="C:cytosol"/>
    <property type="evidence" value="ECO:0007669"/>
    <property type="project" value="TreeGrafter"/>
</dbReference>
<name>A0A1M5XT59_9CLOT</name>
<dbReference type="InterPro" id="IPR012318">
    <property type="entry name" value="HTH_CRP"/>
</dbReference>
<dbReference type="InterPro" id="IPR000595">
    <property type="entry name" value="cNMP-bd_dom"/>
</dbReference>
<dbReference type="OrthoDB" id="3176638at2"/>
<evidence type="ECO:0000256" key="1">
    <source>
        <dbReference type="ARBA" id="ARBA00023015"/>
    </source>
</evidence>
<dbReference type="Pfam" id="PF13545">
    <property type="entry name" value="HTH_Crp_2"/>
    <property type="match status" value="1"/>
</dbReference>
<dbReference type="InterPro" id="IPR050397">
    <property type="entry name" value="Env_Response_Regulators"/>
</dbReference>
<feature type="domain" description="Cyclic nucleotide-binding" evidence="4">
    <location>
        <begin position="13"/>
        <end position="136"/>
    </location>
</feature>
<dbReference type="Pfam" id="PF00027">
    <property type="entry name" value="cNMP_binding"/>
    <property type="match status" value="1"/>
</dbReference>
<proteinExistence type="predicted"/>
<keyword evidence="6" id="KW-0418">Kinase</keyword>
<evidence type="ECO:0000259" key="5">
    <source>
        <dbReference type="PROSITE" id="PS51063"/>
    </source>
</evidence>
<dbReference type="PANTHER" id="PTHR24567:SF58">
    <property type="entry name" value="CYCLIC AMP-BINDING REGULATORY PROTEIN"/>
    <property type="match status" value="1"/>
</dbReference>
<dbReference type="Gene3D" id="2.60.120.10">
    <property type="entry name" value="Jelly Rolls"/>
    <property type="match status" value="1"/>
</dbReference>
<dbReference type="EMBL" id="FQXM01000036">
    <property type="protein sequence ID" value="SHI02956.1"/>
    <property type="molecule type" value="Genomic_DNA"/>
</dbReference>
<dbReference type="InterPro" id="IPR014710">
    <property type="entry name" value="RmlC-like_jellyroll"/>
</dbReference>
<dbReference type="GO" id="GO:0003677">
    <property type="term" value="F:DNA binding"/>
    <property type="evidence" value="ECO:0007669"/>
    <property type="project" value="UniProtKB-KW"/>
</dbReference>
<dbReference type="GO" id="GO:0016301">
    <property type="term" value="F:kinase activity"/>
    <property type="evidence" value="ECO:0007669"/>
    <property type="project" value="UniProtKB-KW"/>
</dbReference>
<dbReference type="SUPFAM" id="SSF46785">
    <property type="entry name" value="Winged helix' DNA-binding domain"/>
    <property type="match status" value="1"/>
</dbReference>
<reference evidence="6 7" key="1">
    <citation type="submission" date="2016-11" db="EMBL/GenBank/DDBJ databases">
        <authorList>
            <person name="Jaros S."/>
            <person name="Januszkiewicz K."/>
            <person name="Wedrychowicz H."/>
        </authorList>
    </citation>
    <scope>NUCLEOTIDE SEQUENCE [LARGE SCALE GENOMIC DNA]</scope>
    <source>
        <strain evidence="6 7">DSM 8605</strain>
    </source>
</reference>
<accession>A0A1M5XT59</accession>
<dbReference type="PANTHER" id="PTHR24567">
    <property type="entry name" value="CRP FAMILY TRANSCRIPTIONAL REGULATORY PROTEIN"/>
    <property type="match status" value="1"/>
</dbReference>
<dbReference type="STRING" id="1121316.SAMN02745207_03916"/>
<dbReference type="SUPFAM" id="SSF51206">
    <property type="entry name" value="cAMP-binding domain-like"/>
    <property type="match status" value="1"/>
</dbReference>
<sequence>MHDFINILSKCSLFSEWESEKLDKAITELNYKIKDYTKNEYIAFEGDPISGLGIVLEGSVEVQKCYPSGKTVAINRLHEGGVFGEVIIFSSKNAYPSAVISTSNSKVMFISKQDIAKLCKENDMFLNKFMSILSNKILMLSNKLKNLSYETIRGKIVSFLLEEYEEQKSLIIQLRISKKEIAEHFGITRPSLSRELINMRDEGYIEFDKNTITINSIEDLESLSIGN</sequence>
<dbReference type="Proteomes" id="UP000184447">
    <property type="component" value="Unassembled WGS sequence"/>
</dbReference>
<keyword evidence="3" id="KW-0804">Transcription</keyword>
<dbReference type="GO" id="GO:0003700">
    <property type="term" value="F:DNA-binding transcription factor activity"/>
    <property type="evidence" value="ECO:0007669"/>
    <property type="project" value="TreeGrafter"/>
</dbReference>
<protein>
    <submittedName>
        <fullName evidence="6">cAMP-binding domain of CRP or a regulatory subunit of cAMP-dependent protein kinases</fullName>
    </submittedName>
</protein>
<evidence type="ECO:0000256" key="3">
    <source>
        <dbReference type="ARBA" id="ARBA00023163"/>
    </source>
</evidence>
<keyword evidence="7" id="KW-1185">Reference proteome</keyword>
<evidence type="ECO:0000256" key="2">
    <source>
        <dbReference type="ARBA" id="ARBA00023125"/>
    </source>
</evidence>
<organism evidence="6 7">
    <name type="scientific">Clostridium grantii DSM 8605</name>
    <dbReference type="NCBI Taxonomy" id="1121316"/>
    <lineage>
        <taxon>Bacteria</taxon>
        <taxon>Bacillati</taxon>
        <taxon>Bacillota</taxon>
        <taxon>Clostridia</taxon>
        <taxon>Eubacteriales</taxon>
        <taxon>Clostridiaceae</taxon>
        <taxon>Clostridium</taxon>
    </lineage>
</organism>
<dbReference type="RefSeq" id="WP_073340734.1">
    <property type="nucleotide sequence ID" value="NZ_FQXM01000036.1"/>
</dbReference>
<keyword evidence="2" id="KW-0238">DNA-binding</keyword>
<dbReference type="AlphaFoldDB" id="A0A1M5XT59"/>
<feature type="domain" description="HTH crp-type" evidence="5">
    <location>
        <begin position="150"/>
        <end position="218"/>
    </location>
</feature>
<dbReference type="InterPro" id="IPR036390">
    <property type="entry name" value="WH_DNA-bd_sf"/>
</dbReference>
<evidence type="ECO:0000313" key="6">
    <source>
        <dbReference type="EMBL" id="SHI02956.1"/>
    </source>
</evidence>
<keyword evidence="1" id="KW-0805">Transcription regulation</keyword>
<dbReference type="SMART" id="SM00419">
    <property type="entry name" value="HTH_CRP"/>
    <property type="match status" value="1"/>
</dbReference>
<dbReference type="PROSITE" id="PS51063">
    <property type="entry name" value="HTH_CRP_2"/>
    <property type="match status" value="1"/>
</dbReference>
<dbReference type="PROSITE" id="PS50042">
    <property type="entry name" value="CNMP_BINDING_3"/>
    <property type="match status" value="1"/>
</dbReference>
<keyword evidence="6" id="KW-0808">Transferase</keyword>
<evidence type="ECO:0000313" key="7">
    <source>
        <dbReference type="Proteomes" id="UP000184447"/>
    </source>
</evidence>
<dbReference type="InterPro" id="IPR018490">
    <property type="entry name" value="cNMP-bd_dom_sf"/>
</dbReference>
<gene>
    <name evidence="6" type="ORF">SAMN02745207_03916</name>
</gene>
<dbReference type="SMART" id="SM00100">
    <property type="entry name" value="cNMP"/>
    <property type="match status" value="1"/>
</dbReference>